<accession>D7B5B9</accession>
<protein>
    <submittedName>
        <fullName evidence="4">Thioesterase</fullName>
    </submittedName>
</protein>
<gene>
    <name evidence="4" type="ordered locus">Ndas_1758</name>
</gene>
<dbReference type="RefSeq" id="WP_013152793.1">
    <property type="nucleotide sequence ID" value="NC_014210.1"/>
</dbReference>
<keyword evidence="5" id="KW-1185">Reference proteome</keyword>
<dbReference type="AlphaFoldDB" id="D7B5B9"/>
<feature type="domain" description="Thioesterase TesA-like" evidence="3">
    <location>
        <begin position="26"/>
        <end position="214"/>
    </location>
</feature>
<dbReference type="OrthoDB" id="8480037at2"/>
<dbReference type="GO" id="GO:0008610">
    <property type="term" value="P:lipid biosynthetic process"/>
    <property type="evidence" value="ECO:0007669"/>
    <property type="project" value="TreeGrafter"/>
</dbReference>
<sequence>MSVPEATAAGLRRLGAPAAPGAVSVVCFPHAGGTAGFFRPWARLVPDRAVLHAVQYPGRQDRIAHPPARDMDGLVRPLAEALAPSAGPDLVLFGHSMGAAVAYEVARALEARTGRALGSLVVSGRPSPRTQRDTAVSAGGEAAVLEDVRRLGGTDPALFGDEQVRDLVLPSIRADYALIEGYRPRPGPPLATPVLAVRGTGDPEVTAEEARDWAAVTHGEFRSAEFPGGHFYLIDRPGDVVGALLAQVGLAPADDPWPSTP</sequence>
<organism evidence="4 5">
    <name type="scientific">Nocardiopsis dassonvillei (strain ATCC 23218 / DSM 43111 / CIP 107115 / JCM 7437 / KCTC 9190 / NBRC 14626 / NCTC 10488 / NRRL B-5397 / IMRU 509)</name>
    <name type="common">Actinomadura dassonvillei</name>
    <dbReference type="NCBI Taxonomy" id="446468"/>
    <lineage>
        <taxon>Bacteria</taxon>
        <taxon>Bacillati</taxon>
        <taxon>Actinomycetota</taxon>
        <taxon>Actinomycetes</taxon>
        <taxon>Streptosporangiales</taxon>
        <taxon>Nocardiopsidaceae</taxon>
        <taxon>Nocardiopsis</taxon>
    </lineage>
</organism>
<dbReference type="HOGENOM" id="CLU_070456_1_2_11"/>
<dbReference type="InterPro" id="IPR001031">
    <property type="entry name" value="Thioesterase"/>
</dbReference>
<dbReference type="GO" id="GO:0016787">
    <property type="term" value="F:hydrolase activity"/>
    <property type="evidence" value="ECO:0007669"/>
    <property type="project" value="UniProtKB-KW"/>
</dbReference>
<evidence type="ECO:0000259" key="3">
    <source>
        <dbReference type="SMART" id="SM00824"/>
    </source>
</evidence>
<comment type="similarity">
    <text evidence="1">Belongs to the thioesterase family.</text>
</comment>
<dbReference type="InterPro" id="IPR029058">
    <property type="entry name" value="AB_hydrolase_fold"/>
</dbReference>
<name>D7B5B9_NOCDD</name>
<dbReference type="PANTHER" id="PTHR11487:SF0">
    <property type="entry name" value="S-ACYL FATTY ACID SYNTHASE THIOESTERASE, MEDIUM CHAIN"/>
    <property type="match status" value="1"/>
</dbReference>
<dbReference type="Proteomes" id="UP000002219">
    <property type="component" value="Chromosome 1"/>
</dbReference>
<evidence type="ECO:0000256" key="1">
    <source>
        <dbReference type="ARBA" id="ARBA00007169"/>
    </source>
</evidence>
<dbReference type="Gene3D" id="3.40.50.1820">
    <property type="entry name" value="alpha/beta hydrolase"/>
    <property type="match status" value="1"/>
</dbReference>
<dbReference type="InterPro" id="IPR012223">
    <property type="entry name" value="TEII"/>
</dbReference>
<proteinExistence type="inferred from homology"/>
<dbReference type="PANTHER" id="PTHR11487">
    <property type="entry name" value="THIOESTERASE"/>
    <property type="match status" value="1"/>
</dbReference>
<dbReference type="GeneID" id="91484358"/>
<dbReference type="EMBL" id="CP002040">
    <property type="protein sequence ID" value="ADH67186.1"/>
    <property type="molecule type" value="Genomic_DNA"/>
</dbReference>
<dbReference type="STRING" id="446468.Ndas_1758"/>
<keyword evidence="2" id="KW-0378">Hydrolase</keyword>
<evidence type="ECO:0000313" key="4">
    <source>
        <dbReference type="EMBL" id="ADH67186.1"/>
    </source>
</evidence>
<dbReference type="KEGG" id="nda:Ndas_1758"/>
<dbReference type="eggNOG" id="COG3208">
    <property type="taxonomic scope" value="Bacteria"/>
</dbReference>
<reference evidence="4 5" key="1">
    <citation type="journal article" date="2010" name="Stand. Genomic Sci.">
        <title>Complete genome sequence of Nocardiopsis dassonvillei type strain (IMRU 509).</title>
        <authorList>
            <person name="Sun H."/>
            <person name="Lapidus A."/>
            <person name="Nolan M."/>
            <person name="Lucas S."/>
            <person name="Del Rio T.G."/>
            <person name="Tice H."/>
            <person name="Cheng J.F."/>
            <person name="Tapia R."/>
            <person name="Han C."/>
            <person name="Goodwin L."/>
            <person name="Pitluck S."/>
            <person name="Pagani I."/>
            <person name="Ivanova N."/>
            <person name="Mavromatis K."/>
            <person name="Mikhailova N."/>
            <person name="Pati A."/>
            <person name="Chen A."/>
            <person name="Palaniappan K."/>
            <person name="Land M."/>
            <person name="Hauser L."/>
            <person name="Chang Y.J."/>
            <person name="Jeffries C.D."/>
            <person name="Djao O.D."/>
            <person name="Rohde M."/>
            <person name="Sikorski J."/>
            <person name="Goker M."/>
            <person name="Woyke T."/>
            <person name="Bristow J."/>
            <person name="Eisen J.A."/>
            <person name="Markowitz V."/>
            <person name="Hugenholtz P."/>
            <person name="Kyrpides N.C."/>
            <person name="Klenk H.P."/>
        </authorList>
    </citation>
    <scope>NUCLEOTIDE SEQUENCE [LARGE SCALE GENOMIC DNA]</scope>
    <source>
        <strain evidence="5">ATCC 23218 / DSM 43111 / CIP 107115 / JCM 7437 / KCTC 9190 / NBRC 14626 / NCTC 10488 / NRRL B-5397 / IMRU 509</strain>
    </source>
</reference>
<evidence type="ECO:0000256" key="2">
    <source>
        <dbReference type="ARBA" id="ARBA00022801"/>
    </source>
</evidence>
<dbReference type="SMART" id="SM00824">
    <property type="entry name" value="PKS_TE"/>
    <property type="match status" value="1"/>
</dbReference>
<dbReference type="InterPro" id="IPR020802">
    <property type="entry name" value="TesA-like"/>
</dbReference>
<dbReference type="Pfam" id="PF00975">
    <property type="entry name" value="Thioesterase"/>
    <property type="match status" value="1"/>
</dbReference>
<dbReference type="SUPFAM" id="SSF53474">
    <property type="entry name" value="alpha/beta-Hydrolases"/>
    <property type="match status" value="1"/>
</dbReference>
<evidence type="ECO:0000313" key="5">
    <source>
        <dbReference type="Proteomes" id="UP000002219"/>
    </source>
</evidence>